<keyword evidence="1" id="KW-0732">Signal</keyword>
<dbReference type="EMBL" id="BMED01000001">
    <property type="protein sequence ID" value="GGC68020.1"/>
    <property type="molecule type" value="Genomic_DNA"/>
</dbReference>
<comment type="caution">
    <text evidence="2">The sequence shown here is derived from an EMBL/GenBank/DDBJ whole genome shotgun (WGS) entry which is preliminary data.</text>
</comment>
<dbReference type="InterPro" id="IPR010352">
    <property type="entry name" value="DUF945"/>
</dbReference>
<accession>A0A916UC38</accession>
<evidence type="ECO:0000256" key="1">
    <source>
        <dbReference type="SAM" id="SignalP"/>
    </source>
</evidence>
<dbReference type="AlphaFoldDB" id="A0A916UC38"/>
<keyword evidence="3" id="KW-1185">Reference proteome</keyword>
<sequence>MKKIFAHTAIAASLLCSIPAFAGDAAVVAAAPAVPAPVPAFKTDKYESSELVQAMRAVSAELKALQALNLAPKAKIAKYNSFDFSPATRQKLLKVFGTEKPWKLQAVPRADGKVDVSLAVDALNYTDPVIQGKVQWAALNGVSTYDSTFHHADIKGTLPWFSLEHNDGWTFKAEDISVQSAQDLNAHRLWLGDASFRIASMRVDNAGSSTLAQINDTQVQVGLSQRAQLVDMSYSISTQSVKWEKDELGPTRAAFKMHNLSEKAMAQLQQEVEKQARGKAPVKKQNEAMLALFKKDGLKLLTPATSLDVQEISAVYRGFKAMISGKLFFKDARQSDLTSFAKIKEKLVAHFDFEMPMGLAEEIARLFSRKSLEQKAEKGQPVADDAVNQMANLMVTQMVENLRKQNLILVDGDTLRSSVDFASGKFSVNGKPVPFNLPKTGK</sequence>
<organism evidence="2 3">
    <name type="scientific">Undibacterium terreum</name>
    <dbReference type="NCBI Taxonomy" id="1224302"/>
    <lineage>
        <taxon>Bacteria</taxon>
        <taxon>Pseudomonadati</taxon>
        <taxon>Pseudomonadota</taxon>
        <taxon>Betaproteobacteria</taxon>
        <taxon>Burkholderiales</taxon>
        <taxon>Oxalobacteraceae</taxon>
        <taxon>Undibacterium</taxon>
    </lineage>
</organism>
<feature type="chain" id="PRO_5036768202" description="DUF945 family protein" evidence="1">
    <location>
        <begin position="23"/>
        <end position="442"/>
    </location>
</feature>
<feature type="signal peptide" evidence="1">
    <location>
        <begin position="1"/>
        <end position="22"/>
    </location>
</feature>
<gene>
    <name evidence="2" type="ORF">GCM10011396_13850</name>
</gene>
<dbReference type="RefSeq" id="WP_188565188.1">
    <property type="nucleotide sequence ID" value="NZ_BMED01000001.1"/>
</dbReference>
<protein>
    <recommendedName>
        <fullName evidence="4">DUF945 family protein</fullName>
    </recommendedName>
</protein>
<proteinExistence type="predicted"/>
<reference evidence="2" key="1">
    <citation type="journal article" date="2014" name="Int. J. Syst. Evol. Microbiol.">
        <title>Complete genome sequence of Corynebacterium casei LMG S-19264T (=DSM 44701T), isolated from a smear-ripened cheese.</title>
        <authorList>
            <consortium name="US DOE Joint Genome Institute (JGI-PGF)"/>
            <person name="Walter F."/>
            <person name="Albersmeier A."/>
            <person name="Kalinowski J."/>
            <person name="Ruckert C."/>
        </authorList>
    </citation>
    <scope>NUCLEOTIDE SEQUENCE</scope>
    <source>
        <strain evidence="2">CGMCC 1.10998</strain>
    </source>
</reference>
<dbReference type="Pfam" id="PF06097">
    <property type="entry name" value="DUF945"/>
    <property type="match status" value="1"/>
</dbReference>
<evidence type="ECO:0008006" key="4">
    <source>
        <dbReference type="Google" id="ProtNLM"/>
    </source>
</evidence>
<name>A0A916UC38_9BURK</name>
<dbReference type="Proteomes" id="UP000637423">
    <property type="component" value="Unassembled WGS sequence"/>
</dbReference>
<evidence type="ECO:0000313" key="2">
    <source>
        <dbReference type="EMBL" id="GGC68020.1"/>
    </source>
</evidence>
<evidence type="ECO:0000313" key="3">
    <source>
        <dbReference type="Proteomes" id="UP000637423"/>
    </source>
</evidence>
<reference evidence="2" key="2">
    <citation type="submission" date="2020-09" db="EMBL/GenBank/DDBJ databases">
        <authorList>
            <person name="Sun Q."/>
            <person name="Zhou Y."/>
        </authorList>
    </citation>
    <scope>NUCLEOTIDE SEQUENCE</scope>
    <source>
        <strain evidence="2">CGMCC 1.10998</strain>
    </source>
</reference>